<dbReference type="PANTHER" id="PTHR10000:SF8">
    <property type="entry name" value="HAD SUPERFAMILY HYDROLASE-LIKE, TYPE 3"/>
    <property type="match status" value="1"/>
</dbReference>
<dbReference type="EMBL" id="QVEV01000002">
    <property type="protein sequence ID" value="RGC18431.1"/>
    <property type="molecule type" value="Genomic_DNA"/>
</dbReference>
<dbReference type="Pfam" id="PF08282">
    <property type="entry name" value="Hydrolase_3"/>
    <property type="match status" value="1"/>
</dbReference>
<organism evidence="1 2">
    <name type="scientific">Clostridium innocuum</name>
    <dbReference type="NCBI Taxonomy" id="1522"/>
    <lineage>
        <taxon>Bacteria</taxon>
        <taxon>Bacillati</taxon>
        <taxon>Bacillota</taxon>
        <taxon>Clostridia</taxon>
        <taxon>Eubacteriales</taxon>
        <taxon>Clostridiaceae</taxon>
        <taxon>Clostridium</taxon>
    </lineage>
</organism>
<dbReference type="InterPro" id="IPR006379">
    <property type="entry name" value="HAD-SF_hydro_IIB"/>
</dbReference>
<dbReference type="SUPFAM" id="SSF56784">
    <property type="entry name" value="HAD-like"/>
    <property type="match status" value="1"/>
</dbReference>
<dbReference type="Proteomes" id="UP000260025">
    <property type="component" value="Unassembled WGS sequence"/>
</dbReference>
<dbReference type="SFLD" id="SFLDS00003">
    <property type="entry name" value="Haloacid_Dehalogenase"/>
    <property type="match status" value="1"/>
</dbReference>
<reference evidence="1 2" key="1">
    <citation type="submission" date="2018-08" db="EMBL/GenBank/DDBJ databases">
        <title>A genome reference for cultivated species of the human gut microbiota.</title>
        <authorList>
            <person name="Zou Y."/>
            <person name="Xue W."/>
            <person name="Luo G."/>
        </authorList>
    </citation>
    <scope>NUCLEOTIDE SEQUENCE [LARGE SCALE GENOMIC DNA]</scope>
    <source>
        <strain evidence="1 2">OF01-2LB</strain>
    </source>
</reference>
<dbReference type="AlphaFoldDB" id="A0A3E2W2L5"/>
<proteinExistence type="predicted"/>
<dbReference type="SFLD" id="SFLDG01140">
    <property type="entry name" value="C2.B:_Phosphomannomutase_and_P"/>
    <property type="match status" value="1"/>
</dbReference>
<evidence type="ECO:0000313" key="2">
    <source>
        <dbReference type="Proteomes" id="UP000260025"/>
    </source>
</evidence>
<dbReference type="GO" id="GO:0016791">
    <property type="term" value="F:phosphatase activity"/>
    <property type="evidence" value="ECO:0007669"/>
    <property type="project" value="UniProtKB-ARBA"/>
</dbReference>
<name>A0A3E2W2L5_CLOIN</name>
<comment type="caution">
    <text evidence="1">The sequence shown here is derived from an EMBL/GenBank/DDBJ whole genome shotgun (WGS) entry which is preliminary data.</text>
</comment>
<dbReference type="InterPro" id="IPR036412">
    <property type="entry name" value="HAD-like_sf"/>
</dbReference>
<accession>A0A3E2W2L5</accession>
<dbReference type="InterPro" id="IPR023214">
    <property type="entry name" value="HAD_sf"/>
</dbReference>
<dbReference type="PANTHER" id="PTHR10000">
    <property type="entry name" value="PHOSPHOSERINE PHOSPHATASE"/>
    <property type="match status" value="1"/>
</dbReference>
<gene>
    <name evidence="1" type="ORF">DXA38_01670</name>
</gene>
<evidence type="ECO:0000313" key="1">
    <source>
        <dbReference type="EMBL" id="RGC18431.1"/>
    </source>
</evidence>
<dbReference type="RefSeq" id="WP_117441709.1">
    <property type="nucleotide sequence ID" value="NZ_JAJFEN010000017.1"/>
</dbReference>
<dbReference type="InterPro" id="IPR000150">
    <property type="entry name" value="Cof"/>
</dbReference>
<dbReference type="OrthoDB" id="9781413at2"/>
<dbReference type="NCBIfam" id="TIGR00099">
    <property type="entry name" value="Cof-subfamily"/>
    <property type="match status" value="1"/>
</dbReference>
<dbReference type="NCBIfam" id="TIGR01484">
    <property type="entry name" value="HAD-SF-IIB"/>
    <property type="match status" value="1"/>
</dbReference>
<dbReference type="Gene3D" id="3.40.50.1000">
    <property type="entry name" value="HAD superfamily/HAD-like"/>
    <property type="match status" value="1"/>
</dbReference>
<sequence length="272" mass="30916">MPEIRLIGLDLDGTLLRRDNSVSEENIRILRECVKRNIQIYLISGRPYCFTKMIAEKIHPAVRVISSNGAIYEIGTTCITHTIESHVLYQIIDVLKEHVHAHAFFKGKHEFFTTEPYDERFLYDHINEQLPVDIQVKSYTGMSWETLKHSAHDIAKILVYDMQAERLLQVRKQIECIENTTVTDYQPISFDITAGGVHKGNAIKAVLQSLHLGKEEFMAFGDARNDLPMFAEAGLTVAMANASEEIQASCDIITSDFMDDGVAKAIQRYILR</sequence>
<dbReference type="GO" id="GO:0005829">
    <property type="term" value="C:cytosol"/>
    <property type="evidence" value="ECO:0007669"/>
    <property type="project" value="TreeGrafter"/>
</dbReference>
<dbReference type="GO" id="GO:0000287">
    <property type="term" value="F:magnesium ion binding"/>
    <property type="evidence" value="ECO:0007669"/>
    <property type="project" value="TreeGrafter"/>
</dbReference>
<dbReference type="Gene3D" id="3.30.1240.10">
    <property type="match status" value="1"/>
</dbReference>
<protein>
    <submittedName>
        <fullName evidence="1">HAD family phosphatase</fullName>
    </submittedName>
</protein>